<dbReference type="PATRIC" id="fig|880074.11.peg.278"/>
<dbReference type="InterPro" id="IPR051913">
    <property type="entry name" value="GH2_Domain-Containing"/>
</dbReference>
<evidence type="ECO:0000256" key="1">
    <source>
        <dbReference type="ARBA" id="ARBA00007401"/>
    </source>
</evidence>
<feature type="domain" description="Glycoside hydrolase family 2" evidence="5">
    <location>
        <begin position="416"/>
        <end position="515"/>
    </location>
</feature>
<dbReference type="InterPro" id="IPR013783">
    <property type="entry name" value="Ig-like_fold"/>
</dbReference>
<dbReference type="AlphaFoldDB" id="W0ERA8"/>
<dbReference type="Pfam" id="PF18565">
    <property type="entry name" value="Glyco_hydro2_C5"/>
    <property type="match status" value="1"/>
</dbReference>
<dbReference type="eggNOG" id="COG3250">
    <property type="taxonomic scope" value="Bacteria"/>
</dbReference>
<dbReference type="InterPro" id="IPR017853">
    <property type="entry name" value="GH"/>
</dbReference>
<evidence type="ECO:0000256" key="3">
    <source>
        <dbReference type="ARBA" id="ARBA00023295"/>
    </source>
</evidence>
<evidence type="ECO:0000313" key="7">
    <source>
        <dbReference type="Proteomes" id="UP000018901"/>
    </source>
</evidence>
<dbReference type="SUPFAM" id="SSF51445">
    <property type="entry name" value="(Trans)glycosidases"/>
    <property type="match status" value="1"/>
</dbReference>
<dbReference type="EMBL" id="CP007034">
    <property type="protein sequence ID" value="AHF11714.1"/>
    <property type="molecule type" value="Genomic_DNA"/>
</dbReference>
<comment type="similarity">
    <text evidence="1">Belongs to the glycosyl hydrolase 2 family.</text>
</comment>
<dbReference type="Proteomes" id="UP000018901">
    <property type="component" value="Chromosome"/>
</dbReference>
<sequence length="721" mass="81885">MVKFLRTAVNVYTIVQDGNQTDISKITTGFRKIEVRGAELYINNRRLMTQGYTPRSQNEWPAIGAAYPDWLHDYSNKMQVDGHSRIIRWEHTMPSPQDIKSCDRVGLLQIMPGADRENDSQGREWEMRCEIMRNTIIYCRNNPSVILWEAANNLISKEHLSNMIALRDKWDSRGYKRPMGGRSEGPEWVSWMYGVRKEKYRLSIDTEYLRDESPRRWWDSYSAPYYHKEGEYMLVDNAGGWNRNQDNMCVMQSIVYEQYYKARPGTGEAVCNGGTQIFFADSESFTRSIDSFRRSGCVDGMRVPKDTYYANKTMWSNTPELWTENEPSVFIPGHWNYDAGTVKPVYVFASPGIARVDLLVNGIPQQGKQENTFLYTFSKVSYTPGKIEAIGYDKDNRIMATYHLQTVGAPASVRMKLISHPQGLRADGSDVVLIETEIVDKQGNRAPLAQNLVKYTTQGDITWRGGYWEENVKKYANRKELPVINGIHRVILRSTLHTDTVTVIAQAEGLEPDTLQFIANPIDATRGYCSDPPATLPVAIEPQKEIYGKDLPRYILPADAEQTKTDGTALSATNEAIFNLSTVFPQGARLKANVQNGDSIYSDRPWKFSQLPEYLKGAHYLLVANDDAGTSAGEGIVFNIGKAGRVYIAYDDRNVQFPVKSSPTPFKITHDKIYVNGYPHTIYRSEPMNGGELTYLGTNSWIEKAPEGINNYIVFITKETN</sequence>
<keyword evidence="2" id="KW-0378">Hydrolase</keyword>
<evidence type="ECO:0000259" key="4">
    <source>
        <dbReference type="Pfam" id="PF16355"/>
    </source>
</evidence>
<dbReference type="Pfam" id="PF16355">
    <property type="entry name" value="DUF4982"/>
    <property type="match status" value="1"/>
</dbReference>
<dbReference type="InterPro" id="IPR032311">
    <property type="entry name" value="DUF4982"/>
</dbReference>
<dbReference type="STRING" id="880074.BARVI_01350"/>
<evidence type="ECO:0000259" key="5">
    <source>
        <dbReference type="Pfam" id="PF18565"/>
    </source>
</evidence>
<name>W0ERA8_9BACT</name>
<reference evidence="6 7" key="1">
    <citation type="submission" date="2013-12" db="EMBL/GenBank/DDBJ databases">
        <authorList>
            <consortium name="DOE Joint Genome Institute"/>
            <person name="Eisen J."/>
            <person name="Huntemann M."/>
            <person name="Han J."/>
            <person name="Chen A."/>
            <person name="Kyrpides N."/>
            <person name="Mavromatis K."/>
            <person name="Markowitz V."/>
            <person name="Palaniappan K."/>
            <person name="Ivanova N."/>
            <person name="Schaumberg A."/>
            <person name="Pati A."/>
            <person name="Liolios K."/>
            <person name="Nordberg H.P."/>
            <person name="Cantor M.N."/>
            <person name="Hua S.X."/>
            <person name="Woyke T."/>
        </authorList>
    </citation>
    <scope>NUCLEOTIDE SEQUENCE [LARGE SCALE GENOMIC DNA]</scope>
    <source>
        <strain evidence="7">DSM 18177</strain>
    </source>
</reference>
<keyword evidence="7" id="KW-1185">Reference proteome</keyword>
<dbReference type="RefSeq" id="WP_025277488.1">
    <property type="nucleotide sequence ID" value="NZ_CP007034.1"/>
</dbReference>
<evidence type="ECO:0000256" key="2">
    <source>
        <dbReference type="ARBA" id="ARBA00022801"/>
    </source>
</evidence>
<protein>
    <submittedName>
        <fullName evidence="6">Beta-galactosidase</fullName>
    </submittedName>
</protein>
<organism evidence="6 7">
    <name type="scientific">Barnesiella viscericola DSM 18177</name>
    <dbReference type="NCBI Taxonomy" id="880074"/>
    <lineage>
        <taxon>Bacteria</taxon>
        <taxon>Pseudomonadati</taxon>
        <taxon>Bacteroidota</taxon>
        <taxon>Bacteroidia</taxon>
        <taxon>Bacteroidales</taxon>
        <taxon>Barnesiellaceae</taxon>
        <taxon>Barnesiella</taxon>
    </lineage>
</organism>
<dbReference type="Gene3D" id="2.60.40.10">
    <property type="entry name" value="Immunoglobulins"/>
    <property type="match status" value="2"/>
</dbReference>
<dbReference type="KEGG" id="bvs:BARVI_01350"/>
<dbReference type="HOGENOM" id="CLU_383422_0_0_10"/>
<proteinExistence type="inferred from homology"/>
<dbReference type="Gene3D" id="3.20.20.80">
    <property type="entry name" value="Glycosidases"/>
    <property type="match status" value="1"/>
</dbReference>
<accession>W0ERA8</accession>
<dbReference type="InterPro" id="IPR040605">
    <property type="entry name" value="Glyco_hydro2_dom5"/>
</dbReference>
<dbReference type="PANTHER" id="PTHR42732:SF1">
    <property type="entry name" value="BETA-MANNOSIDASE"/>
    <property type="match status" value="1"/>
</dbReference>
<keyword evidence="3" id="KW-0326">Glycosidase</keyword>
<evidence type="ECO:0000313" key="6">
    <source>
        <dbReference type="EMBL" id="AHF11714.1"/>
    </source>
</evidence>
<dbReference type="OrthoDB" id="9801077at2"/>
<dbReference type="GeneID" id="90528119"/>
<gene>
    <name evidence="6" type="ORF">BARVI_01350</name>
</gene>
<feature type="domain" description="DUF4982" evidence="4">
    <location>
        <begin position="340"/>
        <end position="397"/>
    </location>
</feature>
<dbReference type="PANTHER" id="PTHR42732">
    <property type="entry name" value="BETA-GALACTOSIDASE"/>
    <property type="match status" value="1"/>
</dbReference>
<dbReference type="GO" id="GO:0016798">
    <property type="term" value="F:hydrolase activity, acting on glycosyl bonds"/>
    <property type="evidence" value="ECO:0007669"/>
    <property type="project" value="UniProtKB-KW"/>
</dbReference>